<accession>A0A1I3TFH2</accession>
<evidence type="ECO:0000313" key="1">
    <source>
        <dbReference type="EMBL" id="SFJ69370.1"/>
    </source>
</evidence>
<sequence>MARQLPKELDFIQKYRISNHDLEYAKWRISDFDADKWECSFGYKTFYIIDFRKVLNDGSLLTNPKNRALLNNIKRFICLQTHPLLTGSISVSKKTSLQRVSIALQIIDYFLLQGSYLKISSNGFSNITKDDIVMFIDTITKNQSIKISIYQPKKWIVSFLKNIKLSTKKLAWTQATYPDLFEFGGLDSDCLLTKDQLINARAWLKLHNYYHQAIQSEGSEFKYRVQRNNLLTLIIGNRVLCNLKFKRLQLEGLDVAPSHCYVQELPAVPVSNIDEDERASTEFVGIYISALKSMRIASQNGSELISDHALTVIENTELLRYERTKERTRFTTIPFDIVNIIFGKSIEFYIEYGANLIDYYIALAATGDNIRELPIPIPNKLKKLGISAWRLPVDTPTDFFQQLRSGSSLYNMLEVLYGAIGILVNTLMARRASELDELTQECIVKDSDRYFLAFNLRKANVLEHRQRSLRPLPHIAAEALQLLARLSNTLQKLGYTTNKYLFGFPFSAYFLNSSLYGTAQPELRRCFNRFCDYFQIPTDDQGRRYYVRQHQLRRNFALLFFLERIFWRRRGTSTFFRAHQTFDDIQLCNRIYPRKNT</sequence>
<protein>
    <submittedName>
        <fullName evidence="1">Uncharacterized protein</fullName>
    </submittedName>
</protein>
<dbReference type="AlphaFoldDB" id="A0A1I3TFH2"/>
<gene>
    <name evidence="1" type="ORF">SAMN04488082_105203</name>
</gene>
<dbReference type="OrthoDB" id="8914001at2"/>
<dbReference type="STRING" id="52560.SAMN04488082_105203"/>
<proteinExistence type="predicted"/>
<keyword evidence="2" id="KW-1185">Reference proteome</keyword>
<dbReference type="Proteomes" id="UP000198635">
    <property type="component" value="Unassembled WGS sequence"/>
</dbReference>
<dbReference type="EMBL" id="FORX01000005">
    <property type="protein sequence ID" value="SFJ69370.1"/>
    <property type="molecule type" value="Genomic_DNA"/>
</dbReference>
<name>A0A1I3TFH2_9BACT</name>
<evidence type="ECO:0000313" key="2">
    <source>
        <dbReference type="Proteomes" id="UP000198635"/>
    </source>
</evidence>
<reference evidence="2" key="1">
    <citation type="submission" date="2016-10" db="EMBL/GenBank/DDBJ databases">
        <authorList>
            <person name="Varghese N."/>
            <person name="Submissions S."/>
        </authorList>
    </citation>
    <scope>NUCLEOTIDE SEQUENCE [LARGE SCALE GENOMIC DNA]</scope>
    <source>
        <strain evidence="2">DSM 5918</strain>
    </source>
</reference>
<organism evidence="1 2">
    <name type="scientific">Desulfomicrobium apsheronum</name>
    <dbReference type="NCBI Taxonomy" id="52560"/>
    <lineage>
        <taxon>Bacteria</taxon>
        <taxon>Pseudomonadati</taxon>
        <taxon>Thermodesulfobacteriota</taxon>
        <taxon>Desulfovibrionia</taxon>
        <taxon>Desulfovibrionales</taxon>
        <taxon>Desulfomicrobiaceae</taxon>
        <taxon>Desulfomicrobium</taxon>
    </lineage>
</organism>
<dbReference type="RefSeq" id="WP_092373726.1">
    <property type="nucleotide sequence ID" value="NZ_FORX01000005.1"/>
</dbReference>